<evidence type="ECO:0000313" key="2">
    <source>
        <dbReference type="Proteomes" id="UP000265703"/>
    </source>
</evidence>
<dbReference type="AlphaFoldDB" id="A0A397SYW0"/>
<dbReference type="Proteomes" id="UP000265703">
    <property type="component" value="Unassembled WGS sequence"/>
</dbReference>
<dbReference type="EMBL" id="QKYT01000203">
    <property type="protein sequence ID" value="RIA89826.1"/>
    <property type="molecule type" value="Genomic_DNA"/>
</dbReference>
<gene>
    <name evidence="1" type="ORF">C1645_738334</name>
</gene>
<reference evidence="1 2" key="1">
    <citation type="submission" date="2018-06" db="EMBL/GenBank/DDBJ databases">
        <title>Comparative genomics reveals the genomic features of Rhizophagus irregularis, R. cerebriforme, R. diaphanum and Gigaspora rosea, and their symbiotic lifestyle signature.</title>
        <authorList>
            <person name="Morin E."/>
            <person name="San Clemente H."/>
            <person name="Chen E.C.H."/>
            <person name="De La Providencia I."/>
            <person name="Hainaut M."/>
            <person name="Kuo A."/>
            <person name="Kohler A."/>
            <person name="Murat C."/>
            <person name="Tang N."/>
            <person name="Roy S."/>
            <person name="Loubradou J."/>
            <person name="Henrissat B."/>
            <person name="Grigoriev I.V."/>
            <person name="Corradi N."/>
            <person name="Roux C."/>
            <person name="Martin F.M."/>
        </authorList>
    </citation>
    <scope>NUCLEOTIDE SEQUENCE [LARGE SCALE GENOMIC DNA]</scope>
    <source>
        <strain evidence="1 2">DAOM 227022</strain>
    </source>
</reference>
<evidence type="ECO:0000313" key="1">
    <source>
        <dbReference type="EMBL" id="RIA89826.1"/>
    </source>
</evidence>
<comment type="caution">
    <text evidence="1">The sequence shown here is derived from an EMBL/GenBank/DDBJ whole genome shotgun (WGS) entry which is preliminary data.</text>
</comment>
<name>A0A397SYW0_9GLOM</name>
<sequence>MRKGEFPIQWRLRFKIALQDLLSQNKSSIYHRYCLCAGFGEGMFKGLWKVINSAPALINVAEYWVSVWKQNEKRDWIDEYWDSVRKNNCMNNIFLTPPSLSPKPVQYQRYYFERD</sequence>
<organism evidence="1 2">
    <name type="scientific">Glomus cerebriforme</name>
    <dbReference type="NCBI Taxonomy" id="658196"/>
    <lineage>
        <taxon>Eukaryota</taxon>
        <taxon>Fungi</taxon>
        <taxon>Fungi incertae sedis</taxon>
        <taxon>Mucoromycota</taxon>
        <taxon>Glomeromycotina</taxon>
        <taxon>Glomeromycetes</taxon>
        <taxon>Glomerales</taxon>
        <taxon>Glomeraceae</taxon>
        <taxon>Glomus</taxon>
    </lineage>
</organism>
<accession>A0A397SYW0</accession>
<proteinExistence type="predicted"/>
<keyword evidence="2" id="KW-1185">Reference proteome</keyword>
<protein>
    <submittedName>
        <fullName evidence="1">Uncharacterized protein</fullName>
    </submittedName>
</protein>